<name>A0AAU7FCK4_9NEIS</name>
<dbReference type="AlphaFoldDB" id="A0AAU7FCK4"/>
<dbReference type="SUPFAM" id="SSF53850">
    <property type="entry name" value="Periplasmic binding protein-like II"/>
    <property type="match status" value="1"/>
</dbReference>
<dbReference type="KEGG" id="cmav:ABHF33_03765"/>
<accession>A0AAU7FCK4</accession>
<feature type="chain" id="PRO_5043582600" evidence="1">
    <location>
        <begin position="19"/>
        <end position="248"/>
    </location>
</feature>
<protein>
    <submittedName>
        <fullName evidence="2">Transporter substrate-binding domain-containing protein</fullName>
    </submittedName>
</protein>
<evidence type="ECO:0000313" key="2">
    <source>
        <dbReference type="EMBL" id="XBM01418.1"/>
    </source>
</evidence>
<feature type="signal peptide" evidence="1">
    <location>
        <begin position="1"/>
        <end position="18"/>
    </location>
</feature>
<gene>
    <name evidence="2" type="ORF">ABHF33_03765</name>
</gene>
<keyword evidence="1" id="KW-0732">Signal</keyword>
<organism evidence="2">
    <name type="scientific">Chitinibacter mangrovi</name>
    <dbReference type="NCBI Taxonomy" id="3153927"/>
    <lineage>
        <taxon>Bacteria</taxon>
        <taxon>Pseudomonadati</taxon>
        <taxon>Pseudomonadota</taxon>
        <taxon>Betaproteobacteria</taxon>
        <taxon>Neisseriales</taxon>
        <taxon>Chitinibacteraceae</taxon>
        <taxon>Chitinibacter</taxon>
    </lineage>
</organism>
<evidence type="ECO:0000256" key="1">
    <source>
        <dbReference type="SAM" id="SignalP"/>
    </source>
</evidence>
<sequence>MKCCIALLLLASPHISLGSEKVIVYTQYDSPPFWSADSGLSHELVRELSARSKNRYQFEIQITPRKRIDLILEDPHWQGLIPWSSPSWFQDANQQRYLWSAPLFRDADLVISHAPLDYTGPYSLHGKVLGGILGHRYSELEADIAAGKIIRDDAPNQPSNLKKLRSQRVDVIFIPNSSWGELRLKSPEQIRSLWVASQVRNTYERRILLSPNNPELARYVQATVLDLAKDQKWQQKIAPYHFSNQAAH</sequence>
<dbReference type="Gene3D" id="3.40.190.10">
    <property type="entry name" value="Periplasmic binding protein-like II"/>
    <property type="match status" value="2"/>
</dbReference>
<dbReference type="RefSeq" id="WP_348945715.1">
    <property type="nucleotide sequence ID" value="NZ_CP157355.1"/>
</dbReference>
<proteinExistence type="predicted"/>
<dbReference type="EMBL" id="CP157355">
    <property type="protein sequence ID" value="XBM01418.1"/>
    <property type="molecule type" value="Genomic_DNA"/>
</dbReference>
<reference evidence="2" key="1">
    <citation type="submission" date="2024-05" db="EMBL/GenBank/DDBJ databases">
        <authorList>
            <person name="Yang L."/>
            <person name="Pan L."/>
        </authorList>
    </citation>
    <scope>NUCLEOTIDE SEQUENCE</scope>
    <source>
        <strain evidence="2">FCG-7</strain>
    </source>
</reference>